<accession>A0A0B7AFH2</accession>
<dbReference type="AlphaFoldDB" id="A0A0B7AFH2"/>
<dbReference type="EMBL" id="HACG01032904">
    <property type="protein sequence ID" value="CEK79769.1"/>
    <property type="molecule type" value="Transcribed_RNA"/>
</dbReference>
<evidence type="ECO:0000313" key="1">
    <source>
        <dbReference type="EMBL" id="CEK79769.1"/>
    </source>
</evidence>
<sequence>MNCSSYKCVCLCAIIYAGDLYHLTTQVTRVKVISKIAHISDSSTAARQDRLHSLMPM</sequence>
<protein>
    <submittedName>
        <fullName evidence="1">Uncharacterized protein</fullName>
    </submittedName>
</protein>
<proteinExistence type="predicted"/>
<gene>
    <name evidence="1" type="primary">ORF117377</name>
</gene>
<organism evidence="1">
    <name type="scientific">Arion vulgaris</name>
    <dbReference type="NCBI Taxonomy" id="1028688"/>
    <lineage>
        <taxon>Eukaryota</taxon>
        <taxon>Metazoa</taxon>
        <taxon>Spiralia</taxon>
        <taxon>Lophotrochozoa</taxon>
        <taxon>Mollusca</taxon>
        <taxon>Gastropoda</taxon>
        <taxon>Heterobranchia</taxon>
        <taxon>Euthyneura</taxon>
        <taxon>Panpulmonata</taxon>
        <taxon>Eupulmonata</taxon>
        <taxon>Stylommatophora</taxon>
        <taxon>Helicina</taxon>
        <taxon>Arionoidea</taxon>
        <taxon>Arionidae</taxon>
        <taxon>Arion</taxon>
    </lineage>
</organism>
<reference evidence="1" key="1">
    <citation type="submission" date="2014-12" db="EMBL/GenBank/DDBJ databases">
        <title>Insight into the proteome of Arion vulgaris.</title>
        <authorList>
            <person name="Aradska J."/>
            <person name="Bulat T."/>
            <person name="Smidak R."/>
            <person name="Sarate P."/>
            <person name="Gangsoo J."/>
            <person name="Sialana F."/>
            <person name="Bilban M."/>
            <person name="Lubec G."/>
        </authorList>
    </citation>
    <scope>NUCLEOTIDE SEQUENCE</scope>
    <source>
        <tissue evidence="1">Skin</tissue>
    </source>
</reference>
<name>A0A0B7AFH2_9EUPU</name>